<dbReference type="InterPro" id="IPR005225">
    <property type="entry name" value="Small_GTP-bd"/>
</dbReference>
<dbReference type="GO" id="GO:0003925">
    <property type="term" value="F:G protein activity"/>
    <property type="evidence" value="ECO:0007669"/>
    <property type="project" value="UniProtKB-EC"/>
</dbReference>
<keyword evidence="5" id="KW-0378">Hydrolase</keyword>
<evidence type="ECO:0000256" key="3">
    <source>
        <dbReference type="ARBA" id="ARBA00022475"/>
    </source>
</evidence>
<evidence type="ECO:0000313" key="8">
    <source>
        <dbReference type="EMBL" id="OAF67731.1"/>
    </source>
</evidence>
<sequence length="189" mass="21582">MCYIFKIDCKMYNLICNLAGAVGKSALTIQLLKNEFVEEYDPTIEDSYRKDAIIDNKECILDILDTAGQEEYSAMRDTYMRTGQGFLCVFAVDDIKSFQDISDFRNQIVRVKDTDDVPMILVGNKIDLESRNIDNDKGEKLADLFGMKYIPTSAKTGENVHEAFFNVVREIRIQIAEKKMMKKGKCTVV</sequence>
<evidence type="ECO:0000256" key="4">
    <source>
        <dbReference type="ARBA" id="ARBA00022741"/>
    </source>
</evidence>
<dbReference type="InterPro" id="IPR001806">
    <property type="entry name" value="Small_GTPase"/>
</dbReference>
<comment type="caution">
    <text evidence="8">The sequence shown here is derived from an EMBL/GenBank/DDBJ whole genome shotgun (WGS) entry which is preliminary data.</text>
</comment>
<keyword evidence="4" id="KW-0547">Nucleotide-binding</keyword>
<dbReference type="SMART" id="SM00173">
    <property type="entry name" value="RAS"/>
    <property type="match status" value="1"/>
</dbReference>
<dbReference type="Gene3D" id="3.40.50.300">
    <property type="entry name" value="P-loop containing nucleotide triphosphate hydrolases"/>
    <property type="match status" value="1"/>
</dbReference>
<dbReference type="GO" id="GO:0007165">
    <property type="term" value="P:signal transduction"/>
    <property type="evidence" value="ECO:0007669"/>
    <property type="project" value="InterPro"/>
</dbReference>
<dbReference type="NCBIfam" id="TIGR00231">
    <property type="entry name" value="small_GTP"/>
    <property type="match status" value="1"/>
</dbReference>
<dbReference type="PROSITE" id="PS51421">
    <property type="entry name" value="RAS"/>
    <property type="match status" value="1"/>
</dbReference>
<dbReference type="SMART" id="SM00175">
    <property type="entry name" value="RAB"/>
    <property type="match status" value="1"/>
</dbReference>
<dbReference type="SMART" id="SM00174">
    <property type="entry name" value="RHO"/>
    <property type="match status" value="1"/>
</dbReference>
<evidence type="ECO:0000256" key="1">
    <source>
        <dbReference type="ARBA" id="ARBA00004236"/>
    </source>
</evidence>
<dbReference type="PANTHER" id="PTHR24070">
    <property type="entry name" value="RAS, DI-RAS, AND RHEB FAMILY MEMBERS OF SMALL GTPASE SUPERFAMILY"/>
    <property type="match status" value="1"/>
</dbReference>
<evidence type="ECO:0000256" key="2">
    <source>
        <dbReference type="ARBA" id="ARBA00011984"/>
    </source>
</evidence>
<reference evidence="8 9" key="1">
    <citation type="submission" date="2016-04" db="EMBL/GenBank/DDBJ databases">
        <title>The genome of Intoshia linei affirms orthonectids as highly simplified spiralians.</title>
        <authorList>
            <person name="Mikhailov K.V."/>
            <person name="Slusarev G.S."/>
            <person name="Nikitin M.A."/>
            <person name="Logacheva M.D."/>
            <person name="Penin A."/>
            <person name="Aleoshin V."/>
            <person name="Panchin Y.V."/>
        </authorList>
    </citation>
    <scope>NUCLEOTIDE SEQUENCE [LARGE SCALE GENOMIC DNA]</scope>
    <source>
        <strain evidence="8">Intl2013</strain>
        <tissue evidence="8">Whole animal</tissue>
    </source>
</reference>
<dbReference type="AlphaFoldDB" id="A0A177B286"/>
<dbReference type="EC" id="3.6.5.2" evidence="2"/>
<evidence type="ECO:0000256" key="5">
    <source>
        <dbReference type="ARBA" id="ARBA00022801"/>
    </source>
</evidence>
<dbReference type="GO" id="GO:0005886">
    <property type="term" value="C:plasma membrane"/>
    <property type="evidence" value="ECO:0007669"/>
    <property type="project" value="UniProtKB-SubCell"/>
</dbReference>
<dbReference type="Proteomes" id="UP000078046">
    <property type="component" value="Unassembled WGS sequence"/>
</dbReference>
<dbReference type="Pfam" id="PF00071">
    <property type="entry name" value="Ras"/>
    <property type="match status" value="1"/>
</dbReference>
<dbReference type="PRINTS" id="PR00449">
    <property type="entry name" value="RASTRNSFRMNG"/>
</dbReference>
<dbReference type="OrthoDB" id="5976022at2759"/>
<name>A0A177B286_9BILA</name>
<evidence type="ECO:0000256" key="7">
    <source>
        <dbReference type="ARBA" id="ARBA00023136"/>
    </source>
</evidence>
<protein>
    <recommendedName>
        <fullName evidence="2">small monomeric GTPase</fullName>
        <ecNumber evidence="2">3.6.5.2</ecNumber>
    </recommendedName>
</protein>
<evidence type="ECO:0000313" key="9">
    <source>
        <dbReference type="Proteomes" id="UP000078046"/>
    </source>
</evidence>
<keyword evidence="3" id="KW-1003">Cell membrane</keyword>
<organism evidence="8 9">
    <name type="scientific">Intoshia linei</name>
    <dbReference type="NCBI Taxonomy" id="1819745"/>
    <lineage>
        <taxon>Eukaryota</taxon>
        <taxon>Metazoa</taxon>
        <taxon>Spiralia</taxon>
        <taxon>Lophotrochozoa</taxon>
        <taxon>Mesozoa</taxon>
        <taxon>Orthonectida</taxon>
        <taxon>Rhopaluridae</taxon>
        <taxon>Intoshia</taxon>
    </lineage>
</organism>
<keyword evidence="9" id="KW-1185">Reference proteome</keyword>
<proteinExistence type="predicted"/>
<dbReference type="FunFam" id="3.40.50.300:FF:000343">
    <property type="entry name" value="Ras family gtpase"/>
    <property type="match status" value="1"/>
</dbReference>
<keyword evidence="6" id="KW-0342">GTP-binding</keyword>
<evidence type="ECO:0000256" key="6">
    <source>
        <dbReference type="ARBA" id="ARBA00023134"/>
    </source>
</evidence>
<dbReference type="InterPro" id="IPR027417">
    <property type="entry name" value="P-loop_NTPase"/>
</dbReference>
<accession>A0A177B286</accession>
<dbReference type="SUPFAM" id="SSF52540">
    <property type="entry name" value="P-loop containing nucleoside triphosphate hydrolases"/>
    <property type="match status" value="1"/>
</dbReference>
<keyword evidence="7" id="KW-0472">Membrane</keyword>
<gene>
    <name evidence="8" type="ORF">A3Q56_04527</name>
</gene>
<dbReference type="PROSITE" id="PS51420">
    <property type="entry name" value="RHO"/>
    <property type="match status" value="1"/>
</dbReference>
<dbReference type="GO" id="GO:0005525">
    <property type="term" value="F:GTP binding"/>
    <property type="evidence" value="ECO:0007669"/>
    <property type="project" value="UniProtKB-KW"/>
</dbReference>
<dbReference type="EMBL" id="LWCA01000587">
    <property type="protein sequence ID" value="OAF67731.1"/>
    <property type="molecule type" value="Genomic_DNA"/>
</dbReference>
<comment type="subcellular location">
    <subcellularLocation>
        <location evidence="1">Cell membrane</location>
    </subcellularLocation>
</comment>
<dbReference type="InterPro" id="IPR020849">
    <property type="entry name" value="Small_GTPase_Ras-type"/>
</dbReference>
<dbReference type="PROSITE" id="PS51419">
    <property type="entry name" value="RAB"/>
    <property type="match status" value="1"/>
</dbReference>